<evidence type="ECO:0000256" key="2">
    <source>
        <dbReference type="SAM" id="SignalP"/>
    </source>
</evidence>
<reference evidence="3 4" key="1">
    <citation type="submission" date="2024-06" db="EMBL/GenBank/DDBJ databases">
        <title>The Natural Products Discovery Center: Release of the First 8490 Sequenced Strains for Exploring Actinobacteria Biosynthetic Diversity.</title>
        <authorList>
            <person name="Kalkreuter E."/>
            <person name="Kautsar S.A."/>
            <person name="Yang D."/>
            <person name="Bader C.D."/>
            <person name="Teijaro C.N."/>
            <person name="Fluegel L."/>
            <person name="Davis C.M."/>
            <person name="Simpson J.R."/>
            <person name="Lauterbach L."/>
            <person name="Steele A.D."/>
            <person name="Gui C."/>
            <person name="Meng S."/>
            <person name="Li G."/>
            <person name="Viehrig K."/>
            <person name="Ye F."/>
            <person name="Su P."/>
            <person name="Kiefer A.F."/>
            <person name="Nichols A."/>
            <person name="Cepeda A.J."/>
            <person name="Yan W."/>
            <person name="Fan B."/>
            <person name="Jiang Y."/>
            <person name="Adhikari A."/>
            <person name="Zheng C.-J."/>
            <person name="Schuster L."/>
            <person name="Cowan T.M."/>
            <person name="Smanski M.J."/>
            <person name="Chevrette M.G."/>
            <person name="De Carvalho L.P.S."/>
            <person name="Shen B."/>
        </authorList>
    </citation>
    <scope>NUCLEOTIDE SEQUENCE [LARGE SCALE GENOMIC DNA]</scope>
    <source>
        <strain evidence="3 4">NPDC047833</strain>
    </source>
</reference>
<feature type="region of interest" description="Disordered" evidence="1">
    <location>
        <begin position="31"/>
        <end position="184"/>
    </location>
</feature>
<organism evidence="3 4">
    <name type="scientific">Streptomyces huasconensis</name>
    <dbReference type="NCBI Taxonomy" id="1854574"/>
    <lineage>
        <taxon>Bacteria</taxon>
        <taxon>Bacillati</taxon>
        <taxon>Actinomycetota</taxon>
        <taxon>Actinomycetes</taxon>
        <taxon>Kitasatosporales</taxon>
        <taxon>Streptomycetaceae</taxon>
        <taxon>Streptomyces</taxon>
    </lineage>
</organism>
<dbReference type="RefSeq" id="WP_359782840.1">
    <property type="nucleotide sequence ID" value="NZ_JBEYRR010000012.1"/>
</dbReference>
<evidence type="ECO:0000256" key="1">
    <source>
        <dbReference type="SAM" id="MobiDB-lite"/>
    </source>
</evidence>
<feature type="compositionally biased region" description="Basic and acidic residues" evidence="1">
    <location>
        <begin position="379"/>
        <end position="389"/>
    </location>
</feature>
<feature type="compositionally biased region" description="Basic and acidic residues" evidence="1">
    <location>
        <begin position="64"/>
        <end position="74"/>
    </location>
</feature>
<evidence type="ECO:0000313" key="3">
    <source>
        <dbReference type="EMBL" id="MEW2365966.1"/>
    </source>
</evidence>
<feature type="compositionally biased region" description="Basic and acidic residues" evidence="1">
    <location>
        <begin position="45"/>
        <end position="54"/>
    </location>
</feature>
<protein>
    <recommendedName>
        <fullName evidence="5">Gram-positive cocci surface proteins LPxTG domain-containing protein</fullName>
    </recommendedName>
</protein>
<feature type="region of interest" description="Disordered" evidence="1">
    <location>
        <begin position="341"/>
        <end position="405"/>
    </location>
</feature>
<keyword evidence="2" id="KW-0732">Signal</keyword>
<feature type="compositionally biased region" description="Basic and acidic residues" evidence="1">
    <location>
        <begin position="96"/>
        <end position="110"/>
    </location>
</feature>
<sequence>MAKHARPHAKTIGKAAAVAGIAALALAPTTAMAADGHSGSPAGADVRDDAHEPQAGHATAQRGGQDKARQDDTQAGHGKQAGNNKQAGHGKRNGHGKQDGKDAAGQDRTDAQAAGDTGREATVPPADQDAATAGDSGTTGKKSGDHASDRTTADGTRTSPADYPRPGTGEPARPAAQDPSRAGDDETLVAEKLRHQGMVQIDVKDDLPVYAYNGRALVDGLGLWPLAEHDGMYALMYHGRVVGWMVPPVETTGATGDGSGTAADEDAATITDPQKMGHILHRHGLTQIDTKDNLPVFANNPKAMTDGLGLWPLPDHDGMYAVMYQGHVVGWMVPLPDAAEPAAGHAGDTGTDTHGGKDAEGGKDSKGHSGSGHVVAPAHDTRTPADDARPGSGAVGRQDQEAAGTQLAHTGADGLTGIGAAAAAALAGGVAVTAYGTRRRAANRTNGN</sequence>
<proteinExistence type="predicted"/>
<keyword evidence="4" id="KW-1185">Reference proteome</keyword>
<feature type="compositionally biased region" description="Low complexity" evidence="1">
    <location>
        <begin position="342"/>
        <end position="352"/>
    </location>
</feature>
<dbReference type="EMBL" id="JBEYRS010000014">
    <property type="protein sequence ID" value="MEW2365966.1"/>
    <property type="molecule type" value="Genomic_DNA"/>
</dbReference>
<evidence type="ECO:0008006" key="5">
    <source>
        <dbReference type="Google" id="ProtNLM"/>
    </source>
</evidence>
<gene>
    <name evidence="3" type="ORF">AB0887_28980</name>
</gene>
<feature type="compositionally biased region" description="Basic and acidic residues" evidence="1">
    <location>
        <begin position="142"/>
        <end position="152"/>
    </location>
</feature>
<feature type="signal peptide" evidence="2">
    <location>
        <begin position="1"/>
        <end position="33"/>
    </location>
</feature>
<dbReference type="Proteomes" id="UP001553843">
    <property type="component" value="Unassembled WGS sequence"/>
</dbReference>
<evidence type="ECO:0000313" key="4">
    <source>
        <dbReference type="Proteomes" id="UP001553843"/>
    </source>
</evidence>
<name>A0ABV3M2M0_9ACTN</name>
<feature type="chain" id="PRO_5046671833" description="Gram-positive cocci surface proteins LPxTG domain-containing protein" evidence="2">
    <location>
        <begin position="34"/>
        <end position="448"/>
    </location>
</feature>
<accession>A0ABV3M2M0</accession>
<feature type="compositionally biased region" description="Basic and acidic residues" evidence="1">
    <location>
        <begin position="354"/>
        <end position="367"/>
    </location>
</feature>
<comment type="caution">
    <text evidence="3">The sequence shown here is derived from an EMBL/GenBank/DDBJ whole genome shotgun (WGS) entry which is preliminary data.</text>
</comment>